<dbReference type="InterPro" id="IPR010982">
    <property type="entry name" value="Lambda_DNA-bd_dom_sf"/>
</dbReference>
<evidence type="ECO:0000259" key="2">
    <source>
        <dbReference type="PROSITE" id="PS50943"/>
    </source>
</evidence>
<feature type="domain" description="HTH cro/C1-type" evidence="2">
    <location>
        <begin position="15"/>
        <end position="69"/>
    </location>
</feature>
<dbReference type="RefSeq" id="WP_037048799.1">
    <property type="nucleotide sequence ID" value="NZ_BAAAUZ010000041.1"/>
</dbReference>
<dbReference type="Proteomes" id="UP001143463">
    <property type="component" value="Unassembled WGS sequence"/>
</dbReference>
<dbReference type="InterPro" id="IPR001387">
    <property type="entry name" value="Cro/C1-type_HTH"/>
</dbReference>
<dbReference type="GO" id="GO:0003677">
    <property type="term" value="F:DNA binding"/>
    <property type="evidence" value="ECO:0007669"/>
    <property type="project" value="UniProtKB-KW"/>
</dbReference>
<dbReference type="Gene3D" id="2.60.120.10">
    <property type="entry name" value="Jelly Rolls"/>
    <property type="match status" value="1"/>
</dbReference>
<dbReference type="SUPFAM" id="SSF51182">
    <property type="entry name" value="RmlC-like cupins"/>
    <property type="match status" value="1"/>
</dbReference>
<proteinExistence type="predicted"/>
<name>A0A9W6NXP1_9PSEU</name>
<dbReference type="InterPro" id="IPR011051">
    <property type="entry name" value="RmlC_Cupin_sf"/>
</dbReference>
<dbReference type="InterPro" id="IPR013096">
    <property type="entry name" value="Cupin_2"/>
</dbReference>
<dbReference type="SMART" id="SM00530">
    <property type="entry name" value="HTH_XRE"/>
    <property type="match status" value="1"/>
</dbReference>
<accession>A0A9W6NXP1</accession>
<dbReference type="InterPro" id="IPR014710">
    <property type="entry name" value="RmlC-like_jellyroll"/>
</dbReference>
<dbReference type="EMBL" id="BSFQ01000024">
    <property type="protein sequence ID" value="GLL13675.1"/>
    <property type="molecule type" value="Genomic_DNA"/>
</dbReference>
<dbReference type="PANTHER" id="PTHR46797">
    <property type="entry name" value="HTH-TYPE TRANSCRIPTIONAL REGULATOR"/>
    <property type="match status" value="1"/>
</dbReference>
<dbReference type="PANTHER" id="PTHR46797:SF1">
    <property type="entry name" value="METHYLPHOSPHONATE SYNTHASE"/>
    <property type="match status" value="1"/>
</dbReference>
<dbReference type="SUPFAM" id="SSF47413">
    <property type="entry name" value="lambda repressor-like DNA-binding domains"/>
    <property type="match status" value="1"/>
</dbReference>
<protein>
    <submittedName>
        <fullName evidence="3">XRE family transcriptional regulator</fullName>
    </submittedName>
</protein>
<gene>
    <name evidence="3" type="ORF">GCM10017577_48190</name>
</gene>
<dbReference type="GO" id="GO:0005829">
    <property type="term" value="C:cytosol"/>
    <property type="evidence" value="ECO:0007669"/>
    <property type="project" value="TreeGrafter"/>
</dbReference>
<organism evidence="3 4">
    <name type="scientific">Pseudonocardia halophobica</name>
    <dbReference type="NCBI Taxonomy" id="29401"/>
    <lineage>
        <taxon>Bacteria</taxon>
        <taxon>Bacillati</taxon>
        <taxon>Actinomycetota</taxon>
        <taxon>Actinomycetes</taxon>
        <taxon>Pseudonocardiales</taxon>
        <taxon>Pseudonocardiaceae</taxon>
        <taxon>Pseudonocardia</taxon>
    </lineage>
</organism>
<evidence type="ECO:0000313" key="3">
    <source>
        <dbReference type="EMBL" id="GLL13675.1"/>
    </source>
</evidence>
<dbReference type="CDD" id="cd00093">
    <property type="entry name" value="HTH_XRE"/>
    <property type="match status" value="1"/>
</dbReference>
<evidence type="ECO:0000313" key="4">
    <source>
        <dbReference type="Proteomes" id="UP001143463"/>
    </source>
</evidence>
<dbReference type="AlphaFoldDB" id="A0A9W6NXP1"/>
<evidence type="ECO:0000256" key="1">
    <source>
        <dbReference type="ARBA" id="ARBA00023125"/>
    </source>
</evidence>
<dbReference type="CDD" id="cd02209">
    <property type="entry name" value="cupin_XRE_C"/>
    <property type="match status" value="1"/>
</dbReference>
<comment type="caution">
    <text evidence="3">The sequence shown here is derived from an EMBL/GenBank/DDBJ whole genome shotgun (WGS) entry which is preliminary data.</text>
</comment>
<keyword evidence="1" id="KW-0238">DNA-binding</keyword>
<reference evidence="3" key="2">
    <citation type="submission" date="2023-01" db="EMBL/GenBank/DDBJ databases">
        <authorList>
            <person name="Sun Q."/>
            <person name="Evtushenko L."/>
        </authorList>
    </citation>
    <scope>NUCLEOTIDE SEQUENCE</scope>
    <source>
        <strain evidence="3">VKM Ac-1069</strain>
    </source>
</reference>
<reference evidence="3" key="1">
    <citation type="journal article" date="2014" name="Int. J. Syst. Evol. Microbiol.">
        <title>Complete genome sequence of Corynebacterium casei LMG S-19264T (=DSM 44701T), isolated from a smear-ripened cheese.</title>
        <authorList>
            <consortium name="US DOE Joint Genome Institute (JGI-PGF)"/>
            <person name="Walter F."/>
            <person name="Albersmeier A."/>
            <person name="Kalinowski J."/>
            <person name="Ruckert C."/>
        </authorList>
    </citation>
    <scope>NUCLEOTIDE SEQUENCE</scope>
    <source>
        <strain evidence="3">VKM Ac-1069</strain>
    </source>
</reference>
<dbReference type="PROSITE" id="PS50943">
    <property type="entry name" value="HTH_CROC1"/>
    <property type="match status" value="1"/>
</dbReference>
<dbReference type="GO" id="GO:0003700">
    <property type="term" value="F:DNA-binding transcription factor activity"/>
    <property type="evidence" value="ECO:0007669"/>
    <property type="project" value="TreeGrafter"/>
</dbReference>
<dbReference type="Pfam" id="PF07883">
    <property type="entry name" value="Cupin_2"/>
    <property type="match status" value="1"/>
</dbReference>
<dbReference type="Gene3D" id="1.10.260.40">
    <property type="entry name" value="lambda repressor-like DNA-binding domains"/>
    <property type="match status" value="1"/>
</dbReference>
<keyword evidence="4" id="KW-1185">Reference proteome</keyword>
<dbReference type="InterPro" id="IPR050807">
    <property type="entry name" value="TransReg_Diox_bact_type"/>
</dbReference>
<dbReference type="Pfam" id="PF01381">
    <property type="entry name" value="HTH_3"/>
    <property type="match status" value="1"/>
</dbReference>
<sequence length="199" mass="21367">MEDEAALNARVGATIRALREKTGLSMRELARRAGVSQPFLSQIERGVSAPSMITTYRLAEALGERPGALLPAPDGTGMTVVRAGEGREIPVANRPDAARGRALVMQPGNPLEVIEYVVAPGEYLEEWFALPGDMAVYVVDGRLEVEVEGAGTVVLGPRELVAHPASARHRWRVHGEAPVHVLLTIAHPPEGPTLRPPRS</sequence>